<dbReference type="SUPFAM" id="SSF51445">
    <property type="entry name" value="(Trans)glycosidases"/>
    <property type="match status" value="1"/>
</dbReference>
<sequence length="900" mass="100875">MKIINIKKIVGVLVMLSLTFMVFASAPKLAANTPVTPNNTKQEFRAAWASHLIGSMPAYTSESQFKARATEILDILEYYNFNAIIMHLRTHNNAYYVSELSPKAAAFANVNFNTFDPMLWFIEETHKRGMEFHGWLNPYRLGTNYVGTMPAENPASNPANILSYNGASILNPGLPHVRDFVSDTIVEILERYPVDAIHFDDYFYINLGSNGSTSGSNNILNEPDQQTFVTYGSGYNTSSAPSKADWRRHQVNLMVESVSNTIKNFNQANNTHVQFGISPTGIYKNGNGVVTYDGNIPITSGSDTGGQTHYSSYLFADSVKWATEGWIDYLLPQSYWANSHPIASYNKIMTWWNDVFKYLDVNLYSGIGIYMADGTGNTYGWQTNNNEMKNQLEFIKGLENVQGSSVYSYNFVDSAYKGSSAKSATQMQNAKSTWGDIAVLPELKSMAQIMPGKVTNLKHVNGTLSFNKAVDAKQYYVYRSKTALNFTNAEIVEVIRSSDNIINYQTGDLNNEYTYAVRALSYSNTLGDAVTILNPANDTRLNVVEGASIRTAPNETNQSLRFYAQFDDVLGQTEQGFYIVEGDVSLAELKSRVNVETTIQFSINGQSVVKVPVNDVDNTGKFTTVIKDITPADFSKLYTVFGYYKKGGVITLSNNKTTRSVLEVAYKMTYADQATPRIETYTNQLKLFGEDAFGQLRVTDKYETNHIELAKAFLKDWNTKFGLSLTQIDLESFYSSAVYGKVASNNSLSGSRIYEFFKDQTLNLKWGWLLDYIESVDSKIWPSRQIVALKGNGTNPEYSNIYEGRHFITSLIGFFNGTHAYDGFPTNDFTDVTMYDNLADFVDSILAKPTAYQYVYIGDEVKLPIQSNSNFSHYLMNGQIYHEGDTLIIGDNLVIKLVFD</sequence>
<gene>
    <name evidence="4" type="ORF">FNV44_04740</name>
</gene>
<dbReference type="Gene3D" id="3.20.20.80">
    <property type="entry name" value="Glycosidases"/>
    <property type="match status" value="1"/>
</dbReference>
<feature type="signal peptide" evidence="2">
    <location>
        <begin position="1"/>
        <end position="30"/>
    </location>
</feature>
<evidence type="ECO:0000256" key="1">
    <source>
        <dbReference type="ARBA" id="ARBA00022729"/>
    </source>
</evidence>
<dbReference type="PANTHER" id="PTHR43405">
    <property type="entry name" value="GLYCOSYL HYDROLASE DIGH"/>
    <property type="match status" value="1"/>
</dbReference>
<proteinExistence type="predicted"/>
<dbReference type="PANTHER" id="PTHR43405:SF1">
    <property type="entry name" value="GLYCOSYL HYDROLASE DIGH"/>
    <property type="match status" value="1"/>
</dbReference>
<evidence type="ECO:0000259" key="3">
    <source>
        <dbReference type="Pfam" id="PF02638"/>
    </source>
</evidence>
<organism evidence="4 5">
    <name type="scientific">Acholeplasma laidlawii</name>
    <dbReference type="NCBI Taxonomy" id="2148"/>
    <lineage>
        <taxon>Bacteria</taxon>
        <taxon>Bacillati</taxon>
        <taxon>Mycoplasmatota</taxon>
        <taxon>Mollicutes</taxon>
        <taxon>Acholeplasmatales</taxon>
        <taxon>Acholeplasmataceae</taxon>
        <taxon>Acholeplasma</taxon>
    </lineage>
</organism>
<comment type="caution">
    <text evidence="4">The sequence shown here is derived from an EMBL/GenBank/DDBJ whole genome shotgun (WGS) entry which is preliminary data.</text>
</comment>
<keyword evidence="1 2" id="KW-0732">Signal</keyword>
<dbReference type="Proteomes" id="UP000315938">
    <property type="component" value="Unassembled WGS sequence"/>
</dbReference>
<keyword evidence="4" id="KW-0378">Hydrolase</keyword>
<evidence type="ECO:0000313" key="4">
    <source>
        <dbReference type="EMBL" id="TRY00362.1"/>
    </source>
</evidence>
<dbReference type="AlphaFoldDB" id="A0A553IJL1"/>
<dbReference type="GO" id="GO:0016787">
    <property type="term" value="F:hydrolase activity"/>
    <property type="evidence" value="ECO:0007669"/>
    <property type="project" value="UniProtKB-KW"/>
</dbReference>
<evidence type="ECO:0000256" key="2">
    <source>
        <dbReference type="SAM" id="SignalP"/>
    </source>
</evidence>
<dbReference type="InterPro" id="IPR017853">
    <property type="entry name" value="GH"/>
</dbReference>
<feature type="domain" description="Glycosyl hydrolase-like 10" evidence="3">
    <location>
        <begin position="65"/>
        <end position="370"/>
    </location>
</feature>
<dbReference type="InterPro" id="IPR003790">
    <property type="entry name" value="GHL10"/>
</dbReference>
<protein>
    <submittedName>
        <fullName evidence="4">Family 10 glycosylhydrolase</fullName>
    </submittedName>
</protein>
<reference evidence="4 5" key="1">
    <citation type="submission" date="2019-07" db="EMBL/GenBank/DDBJ databases">
        <title>Genome sequence of Acholeplasma laidlawii strain with increased resistance to erythromycin.</title>
        <authorList>
            <person name="Medvedeva E.S."/>
            <person name="Baranova N.B."/>
            <person name="Siniagina M.N."/>
            <person name="Mouzykantov A."/>
            <person name="Chernova O.A."/>
            <person name="Chernov V.M."/>
        </authorList>
    </citation>
    <scope>NUCLEOTIDE SEQUENCE [LARGE SCALE GENOMIC DNA]</scope>
    <source>
        <strain evidence="4 5">PG8REry</strain>
    </source>
</reference>
<dbReference type="InterPro" id="IPR052177">
    <property type="entry name" value="Divisome_Glycosyl_Hydrolase"/>
</dbReference>
<feature type="chain" id="PRO_5021864515" evidence="2">
    <location>
        <begin position="31"/>
        <end position="900"/>
    </location>
</feature>
<accession>A0A553IJL1</accession>
<dbReference type="EMBL" id="VKID01000001">
    <property type="protein sequence ID" value="TRY00362.1"/>
    <property type="molecule type" value="Genomic_DNA"/>
</dbReference>
<evidence type="ECO:0000313" key="5">
    <source>
        <dbReference type="Proteomes" id="UP000315938"/>
    </source>
</evidence>
<dbReference type="RefSeq" id="WP_143215701.1">
    <property type="nucleotide sequence ID" value="NZ_JACAOE010000001.1"/>
</dbReference>
<name>A0A553IJL1_ACHLA</name>
<dbReference type="Pfam" id="PF02638">
    <property type="entry name" value="GHL10"/>
    <property type="match status" value="1"/>
</dbReference>